<dbReference type="GO" id="GO:0009231">
    <property type="term" value="P:riboflavin biosynthetic process"/>
    <property type="evidence" value="ECO:0007669"/>
    <property type="project" value="TreeGrafter"/>
</dbReference>
<dbReference type="InterPro" id="IPR003785">
    <property type="entry name" value="Creatininase/forma_Hydrolase"/>
</dbReference>
<dbReference type="Proteomes" id="UP000298358">
    <property type="component" value="Unassembled WGS sequence"/>
</dbReference>
<dbReference type="EMBL" id="SPQB01000013">
    <property type="protein sequence ID" value="TFU33107.1"/>
    <property type="molecule type" value="Genomic_DNA"/>
</dbReference>
<dbReference type="Gene3D" id="3.40.50.10310">
    <property type="entry name" value="Creatininase"/>
    <property type="match status" value="1"/>
</dbReference>
<comment type="caution">
    <text evidence="6">The sequence shown here is derived from an EMBL/GenBank/DDBJ whole genome shotgun (WGS) entry which is preliminary data.</text>
</comment>
<gene>
    <name evidence="6" type="ORF">E4U02_07100</name>
</gene>
<dbReference type="OrthoDB" id="9801445at2"/>
<keyword evidence="4" id="KW-0862">Zinc</keyword>
<accession>A0A4Y9FX34</accession>
<organism evidence="6 7">
    <name type="scientific">Microbacterium paludicola</name>
    <dbReference type="NCBI Taxonomy" id="300019"/>
    <lineage>
        <taxon>Bacteria</taxon>
        <taxon>Bacillati</taxon>
        <taxon>Actinomycetota</taxon>
        <taxon>Actinomycetes</taxon>
        <taxon>Micrococcales</taxon>
        <taxon>Microbacteriaceae</taxon>
        <taxon>Microbacterium</taxon>
    </lineage>
</organism>
<evidence type="ECO:0000256" key="1">
    <source>
        <dbReference type="ARBA" id="ARBA00001947"/>
    </source>
</evidence>
<dbReference type="InterPro" id="IPR024087">
    <property type="entry name" value="Creatininase-like_sf"/>
</dbReference>
<reference evidence="6 7" key="1">
    <citation type="submission" date="2019-03" db="EMBL/GenBank/DDBJ databases">
        <title>Diversity of the mouse oral microbiome.</title>
        <authorList>
            <person name="Joseph S."/>
            <person name="Aduse-Opoku J."/>
            <person name="Curtis M."/>
            <person name="Wade W."/>
            <person name="Hashim A."/>
        </authorList>
    </citation>
    <scope>NUCLEOTIDE SEQUENCE [LARGE SCALE GENOMIC DNA]</scope>
    <source>
        <strain evidence="6 7">P1012</strain>
    </source>
</reference>
<keyword evidence="2" id="KW-0479">Metal-binding</keyword>
<proteinExistence type="inferred from homology"/>
<dbReference type="SUPFAM" id="SSF102215">
    <property type="entry name" value="Creatininase"/>
    <property type="match status" value="1"/>
</dbReference>
<evidence type="ECO:0000256" key="2">
    <source>
        <dbReference type="ARBA" id="ARBA00022723"/>
    </source>
</evidence>
<evidence type="ECO:0000313" key="7">
    <source>
        <dbReference type="Proteomes" id="UP000298358"/>
    </source>
</evidence>
<dbReference type="AlphaFoldDB" id="A0A4Y9FX34"/>
<dbReference type="PANTHER" id="PTHR35005:SF1">
    <property type="entry name" value="2-AMINO-5-FORMYLAMINO-6-RIBOSYLAMINOPYRIMIDIN-4(3H)-ONE 5'-MONOPHOSPHATE DEFORMYLASE"/>
    <property type="match status" value="1"/>
</dbReference>
<evidence type="ECO:0000256" key="4">
    <source>
        <dbReference type="ARBA" id="ARBA00022833"/>
    </source>
</evidence>
<name>A0A4Y9FX34_9MICO</name>
<evidence type="ECO:0000256" key="3">
    <source>
        <dbReference type="ARBA" id="ARBA00022801"/>
    </source>
</evidence>
<dbReference type="PANTHER" id="PTHR35005">
    <property type="entry name" value="3-DEHYDRO-SCYLLO-INOSOSE HYDROLASE"/>
    <property type="match status" value="1"/>
</dbReference>
<comment type="similarity">
    <text evidence="5">Belongs to the creatininase superfamily.</text>
</comment>
<dbReference type="Pfam" id="PF02633">
    <property type="entry name" value="Creatininase"/>
    <property type="match status" value="1"/>
</dbReference>
<evidence type="ECO:0000313" key="6">
    <source>
        <dbReference type="EMBL" id="TFU33107.1"/>
    </source>
</evidence>
<keyword evidence="7" id="KW-1185">Reference proteome</keyword>
<protein>
    <submittedName>
        <fullName evidence="6">Creatininase family protein</fullName>
    </submittedName>
</protein>
<dbReference type="RefSeq" id="WP_135114152.1">
    <property type="nucleotide sequence ID" value="NZ_JADGLL010000013.1"/>
</dbReference>
<dbReference type="GO" id="GO:0046872">
    <property type="term" value="F:metal ion binding"/>
    <property type="evidence" value="ECO:0007669"/>
    <property type="project" value="UniProtKB-KW"/>
</dbReference>
<comment type="cofactor">
    <cofactor evidence="1">
        <name>Zn(2+)</name>
        <dbReference type="ChEBI" id="CHEBI:29105"/>
    </cofactor>
</comment>
<keyword evidence="3" id="KW-0378">Hydrolase</keyword>
<evidence type="ECO:0000256" key="5">
    <source>
        <dbReference type="ARBA" id="ARBA00024029"/>
    </source>
</evidence>
<dbReference type="GO" id="GO:0016811">
    <property type="term" value="F:hydrolase activity, acting on carbon-nitrogen (but not peptide) bonds, in linear amides"/>
    <property type="evidence" value="ECO:0007669"/>
    <property type="project" value="TreeGrafter"/>
</dbReference>
<sequence length="265" mass="28129">MTDAFVPDTRRWDDLAGPSLVAATSERSIAVVPIGAIEHHGPHLPLRTDALVAEAVATAAVERAAAAGIDAWLLPTITYAKSDEHHWAPGTLWIEGTTLLDQLIELGRSIAMTPVKTLAFVNGHGGNVMLLGWANRELRRRYGLRSFSMPAGAGAAGDGLQGRPDELGQGIHAGFGETSVVMHLAPHLVAPDLPPRNVPERIAGMTHIGFNRKPVMFGWTSDDFGPTGVIGDPTGANAAHGKVLFEQGVAFVSEALAEIDRFEFA</sequence>